<feature type="region of interest" description="Disordered" evidence="1">
    <location>
        <begin position="69"/>
        <end position="111"/>
    </location>
</feature>
<evidence type="ECO:0000313" key="5">
    <source>
        <dbReference type="Proteomes" id="UP000677457"/>
    </source>
</evidence>
<organism evidence="3 4">
    <name type="scientific">Salinispora arenicola</name>
    <dbReference type="NCBI Taxonomy" id="168697"/>
    <lineage>
        <taxon>Bacteria</taxon>
        <taxon>Bacillati</taxon>
        <taxon>Actinomycetota</taxon>
        <taxon>Actinomycetes</taxon>
        <taxon>Micromonosporales</taxon>
        <taxon>Micromonosporaceae</taxon>
        <taxon>Salinispora</taxon>
    </lineage>
</organism>
<evidence type="ECO:0000313" key="4">
    <source>
        <dbReference type="Proteomes" id="UP000315983"/>
    </source>
</evidence>
<sequence>MSDTTHNRSAHRVDRPDEVTDPLLWGLALDVADAHQPDAAGTGCENLLCADQGWPCAAWQTAQHALRVARTPSGQRPTDRPGGQTDSWMTPQTHPLRPATAEQQRRTDIAA</sequence>
<dbReference type="RefSeq" id="WP_012182786.1">
    <property type="nucleotide sequence ID" value="NZ_BOQM01000010.1"/>
</dbReference>
<comment type="caution">
    <text evidence="3">The sequence shown here is derived from an EMBL/GenBank/DDBJ whole genome shotgun (WGS) entry which is preliminary data.</text>
</comment>
<protein>
    <submittedName>
        <fullName evidence="3">Uncharacterized protein</fullName>
    </submittedName>
</protein>
<reference evidence="2 5" key="2">
    <citation type="submission" date="2021-03" db="EMBL/GenBank/DDBJ databases">
        <title>Whole genome shotgun sequence of Salinispora arenicola NBRC 105043.</title>
        <authorList>
            <person name="Komaki H."/>
            <person name="Tamura T."/>
        </authorList>
    </citation>
    <scope>NUCLEOTIDE SEQUENCE [LARGE SCALE GENOMIC DNA]</scope>
    <source>
        <strain evidence="2 5">NBRC 105043</strain>
    </source>
</reference>
<dbReference type="EMBL" id="VFOL01000001">
    <property type="protein sequence ID" value="TQL38516.1"/>
    <property type="molecule type" value="Genomic_DNA"/>
</dbReference>
<name>A0A542XRM9_SALAC</name>
<proteinExistence type="predicted"/>
<dbReference type="AlphaFoldDB" id="A0A542XRM9"/>
<accession>A0A542XRM9</accession>
<reference evidence="3 4" key="1">
    <citation type="submission" date="2019-06" db="EMBL/GenBank/DDBJ databases">
        <title>Sequencing the genomes of 1000 actinobacteria strains.</title>
        <authorList>
            <person name="Klenk H.-P."/>
        </authorList>
    </citation>
    <scope>NUCLEOTIDE SEQUENCE [LARGE SCALE GENOMIC DNA]</scope>
    <source>
        <strain evidence="3 4">DSM 44819</strain>
    </source>
</reference>
<evidence type="ECO:0000313" key="3">
    <source>
        <dbReference type="EMBL" id="TQL38516.1"/>
    </source>
</evidence>
<evidence type="ECO:0000256" key="1">
    <source>
        <dbReference type="SAM" id="MobiDB-lite"/>
    </source>
</evidence>
<dbReference type="EMBL" id="BOQM01000010">
    <property type="protein sequence ID" value="GIM84460.1"/>
    <property type="molecule type" value="Genomic_DNA"/>
</dbReference>
<dbReference type="GeneID" id="93772901"/>
<keyword evidence="5" id="KW-1185">Reference proteome</keyword>
<dbReference type="Proteomes" id="UP000677457">
    <property type="component" value="Unassembled WGS sequence"/>
</dbReference>
<gene>
    <name evidence="3" type="ORF">FB564_3716</name>
    <name evidence="2" type="ORF">Sar04_17470</name>
</gene>
<dbReference type="OMA" id="CANLQCA"/>
<evidence type="ECO:0000313" key="2">
    <source>
        <dbReference type="EMBL" id="GIM84460.1"/>
    </source>
</evidence>
<dbReference type="Proteomes" id="UP000315983">
    <property type="component" value="Unassembled WGS sequence"/>
</dbReference>
<feature type="compositionally biased region" description="Polar residues" evidence="1">
    <location>
        <begin position="84"/>
        <end position="93"/>
    </location>
</feature>
<feature type="region of interest" description="Disordered" evidence="1">
    <location>
        <begin position="1"/>
        <end position="21"/>
    </location>
</feature>